<evidence type="ECO:0000259" key="1">
    <source>
        <dbReference type="PROSITE" id="PS51412"/>
    </source>
</evidence>
<dbReference type="Pfam" id="PF16977">
    <property type="entry name" value="ApeC"/>
    <property type="match status" value="1"/>
</dbReference>
<evidence type="ECO:0000313" key="2">
    <source>
        <dbReference type="EMBL" id="OQV22980.1"/>
    </source>
</evidence>
<organism evidence="2 3">
    <name type="scientific">Hypsibius exemplaris</name>
    <name type="common">Freshwater tardigrade</name>
    <dbReference type="NCBI Taxonomy" id="2072580"/>
    <lineage>
        <taxon>Eukaryota</taxon>
        <taxon>Metazoa</taxon>
        <taxon>Ecdysozoa</taxon>
        <taxon>Tardigrada</taxon>
        <taxon>Eutardigrada</taxon>
        <taxon>Parachela</taxon>
        <taxon>Hypsibioidea</taxon>
        <taxon>Hypsibiidae</taxon>
        <taxon>Hypsibius</taxon>
    </lineage>
</organism>
<dbReference type="AlphaFoldDB" id="A0A1W0X6J0"/>
<dbReference type="PANTHER" id="PTHR19324:SF33">
    <property type="entry name" value="MUCIN-5AC"/>
    <property type="match status" value="1"/>
</dbReference>
<evidence type="ECO:0000313" key="3">
    <source>
        <dbReference type="Proteomes" id="UP000192578"/>
    </source>
</evidence>
<comment type="caution">
    <text evidence="2">The sequence shown here is derived from an EMBL/GenBank/DDBJ whole genome shotgun (WGS) entry which is preliminary data.</text>
</comment>
<dbReference type="InterPro" id="IPR031569">
    <property type="entry name" value="ApeC"/>
</dbReference>
<sequence length="614" mass="67498">MPKVYGFIFIAGEVEELRIASGGAYVGSGYDVLRGNPYGDTTAASGIDPGLRPSKFILHKTFSTPESYCPDQATCTDLDGSSEGHTARLQLDMVDYQTSFNGSWGAGVSLSSGSILSRFLQSFGGSLSEGYNNVQHKIEFEDEVFVDNQTTKKYAEASFNYGSQGFLSAEFTSQICELPLIYSASQYLHVIRNWGTHVIVRAQIGERRISRSVYSGQNITNFLYNSNTDCVHAEANFLAFFSANIKRSTSSTLISSIKKSVTETELRIITSGSSKNPIPLTMQFESLDHFIAKRYIRQATVDSLTHLNCSILLDPISLCKVRANFQRALLEYPLTDRARRPEPIWRNYTIVKPTAPPVKALWPQGTYSIVSPSRGCPAPAGQWGTGTRYSGLDEYGSLSSGFQTVARVDAGSGIVISFCTKTGQFSGSDGVGGSWPSGSYCFFKKGSCPSGFVLGSFYNDDNDAWTPWGMIPDGSYSHTGTQYHFCCRNDGNPAIPVALPLTPFTLLPTAEKKQCQTVQGMQSTMRHINWFGENNYNNFARGIYVESSGKRWTMYFCTYEVSGFSRASSAAAVCEKPKKKIALSSDQFSGDDLLKNQLHRAIPGADFNFEKCDL</sequence>
<dbReference type="PROSITE" id="PS51412">
    <property type="entry name" value="MACPF_2"/>
    <property type="match status" value="1"/>
</dbReference>
<dbReference type="Pfam" id="PF01823">
    <property type="entry name" value="MACPF"/>
    <property type="match status" value="1"/>
</dbReference>
<dbReference type="PANTHER" id="PTHR19324">
    <property type="entry name" value="PERFORIN-LIKE PROTEIN 1"/>
    <property type="match status" value="1"/>
</dbReference>
<protein>
    <recommendedName>
        <fullName evidence="1">MACPF domain-containing protein</fullName>
    </recommendedName>
</protein>
<feature type="domain" description="MACPF" evidence="1">
    <location>
        <begin position="9"/>
        <end position="340"/>
    </location>
</feature>
<dbReference type="EMBL" id="MTYJ01000014">
    <property type="protein sequence ID" value="OQV22980.1"/>
    <property type="molecule type" value="Genomic_DNA"/>
</dbReference>
<dbReference type="Proteomes" id="UP000192578">
    <property type="component" value="Unassembled WGS sequence"/>
</dbReference>
<gene>
    <name evidence="2" type="ORF">BV898_03031</name>
</gene>
<dbReference type="OrthoDB" id="5954510at2759"/>
<name>A0A1W0X6J0_HYPEX</name>
<accession>A0A1W0X6J0</accession>
<dbReference type="InterPro" id="IPR020864">
    <property type="entry name" value="MACPF"/>
</dbReference>
<proteinExistence type="predicted"/>
<keyword evidence="3" id="KW-1185">Reference proteome</keyword>
<reference evidence="3" key="1">
    <citation type="submission" date="2017-01" db="EMBL/GenBank/DDBJ databases">
        <title>Comparative genomics of anhydrobiosis in the tardigrade Hypsibius dujardini.</title>
        <authorList>
            <person name="Yoshida Y."/>
            <person name="Koutsovoulos G."/>
            <person name="Laetsch D."/>
            <person name="Stevens L."/>
            <person name="Kumar S."/>
            <person name="Horikawa D."/>
            <person name="Ishino K."/>
            <person name="Komine S."/>
            <person name="Tomita M."/>
            <person name="Blaxter M."/>
            <person name="Arakawa K."/>
        </authorList>
    </citation>
    <scope>NUCLEOTIDE SEQUENCE [LARGE SCALE GENOMIC DNA]</scope>
    <source>
        <strain evidence="3">Z151</strain>
    </source>
</reference>